<accession>A0A2G6PGA8</accession>
<evidence type="ECO:0000313" key="2">
    <source>
        <dbReference type="EMBL" id="PIE83587.1"/>
    </source>
</evidence>
<reference evidence="2 3" key="1">
    <citation type="submission" date="2017-10" db="EMBL/GenBank/DDBJ databases">
        <title>Novel microbial diversity and functional potential in the marine mammal oral microbiome.</title>
        <authorList>
            <person name="Dudek N.K."/>
            <person name="Sun C.L."/>
            <person name="Burstein D."/>
            <person name="Kantor R.S."/>
            <person name="Aliaga Goltsman D.S."/>
            <person name="Bik E.M."/>
            <person name="Thomas B.C."/>
            <person name="Banfield J.F."/>
            <person name="Relman D.A."/>
        </authorList>
    </citation>
    <scope>NUCLEOTIDE SEQUENCE [LARGE SCALE GENOMIC DNA]</scope>
    <source>
        <strain evidence="2">DOLJORAL78_50_517</strain>
    </source>
</reference>
<organism evidence="2 3">
    <name type="scientific">Candidatus Contendibacter odensensis</name>
    <dbReference type="NCBI Taxonomy" id="1400860"/>
    <lineage>
        <taxon>Bacteria</taxon>
        <taxon>Pseudomonadati</taxon>
        <taxon>Pseudomonadota</taxon>
        <taxon>Gammaproteobacteria</taxon>
        <taxon>Candidatus Competibacteraceae</taxon>
        <taxon>Candidatus Contendibacter</taxon>
    </lineage>
</organism>
<proteinExistence type="predicted"/>
<protein>
    <submittedName>
        <fullName evidence="2">Uncharacterized protein</fullName>
    </submittedName>
</protein>
<name>A0A2G6PGA8_9GAMM</name>
<sequence>MKPWVQDEVFKMWTDAQKRLWESLCAAVPFQPPAGIEAWRDTYLKNLGAWEMAVRQTLDKEALWVGQWIERVSREQYVSEVVNVWAQQMEEVLQYWLQTQNQWWDEYFIVLRRSGFGQFSEMNTASSNPESTAAGLSEPTADESATSVAGVGPRVEAVDIEPPYPKQPDDLKRINGVGPALEKRLRACGINTYRQLALFNDEDIERVDAIIKASGRIRRDDWVGQAKAIHFQKYREQL</sequence>
<dbReference type="Proteomes" id="UP000229278">
    <property type="component" value="Unassembled WGS sequence"/>
</dbReference>
<dbReference type="AlphaFoldDB" id="A0A2G6PGA8"/>
<evidence type="ECO:0000256" key="1">
    <source>
        <dbReference type="SAM" id="MobiDB-lite"/>
    </source>
</evidence>
<dbReference type="Gene3D" id="1.10.150.20">
    <property type="entry name" value="5' to 3' exonuclease, C-terminal subdomain"/>
    <property type="match status" value="1"/>
</dbReference>
<evidence type="ECO:0000313" key="3">
    <source>
        <dbReference type="Proteomes" id="UP000229278"/>
    </source>
</evidence>
<comment type="caution">
    <text evidence="2">The sequence shown here is derived from an EMBL/GenBank/DDBJ whole genome shotgun (WGS) entry which is preliminary data.</text>
</comment>
<dbReference type="EMBL" id="PDTV01000004">
    <property type="protein sequence ID" value="PIE83587.1"/>
    <property type="molecule type" value="Genomic_DNA"/>
</dbReference>
<feature type="region of interest" description="Disordered" evidence="1">
    <location>
        <begin position="122"/>
        <end position="146"/>
    </location>
</feature>
<gene>
    <name evidence="2" type="ORF">CSA09_01725</name>
</gene>
<feature type="compositionally biased region" description="Polar residues" evidence="1">
    <location>
        <begin position="122"/>
        <end position="131"/>
    </location>
</feature>